<dbReference type="SUPFAM" id="SSF117281">
    <property type="entry name" value="Kelch motif"/>
    <property type="match status" value="1"/>
</dbReference>
<name>A0A078B4E7_STYLE</name>
<dbReference type="PANTHER" id="PTHR46093">
    <property type="entry name" value="ACYL-COA-BINDING DOMAIN-CONTAINING PROTEIN 5"/>
    <property type="match status" value="1"/>
</dbReference>
<keyword evidence="2" id="KW-0677">Repeat</keyword>
<evidence type="ECO:0000256" key="1">
    <source>
        <dbReference type="ARBA" id="ARBA00022441"/>
    </source>
</evidence>
<evidence type="ECO:0000256" key="2">
    <source>
        <dbReference type="ARBA" id="ARBA00022737"/>
    </source>
</evidence>
<dbReference type="Gene3D" id="2.120.10.80">
    <property type="entry name" value="Kelch-type beta propeller"/>
    <property type="match status" value="2"/>
</dbReference>
<feature type="region of interest" description="Disordered" evidence="3">
    <location>
        <begin position="71"/>
        <end position="90"/>
    </location>
</feature>
<feature type="compositionally biased region" description="Polar residues" evidence="3">
    <location>
        <begin position="79"/>
        <end position="90"/>
    </location>
</feature>
<reference evidence="4 5" key="1">
    <citation type="submission" date="2014-06" db="EMBL/GenBank/DDBJ databases">
        <authorList>
            <person name="Swart Estienne"/>
        </authorList>
    </citation>
    <scope>NUCLEOTIDE SEQUENCE [LARGE SCALE GENOMIC DNA]</scope>
    <source>
        <strain evidence="4 5">130c</strain>
    </source>
</reference>
<proteinExistence type="predicted"/>
<dbReference type="OrthoDB" id="10251809at2759"/>
<sequence>MQSSKIQEELNHQKFKIENYQMIIDSRQKEYQNLMIQNISNRRKIALMPQIRVKNLSQDLDVAKELFMNKNQKSKNQDDQTPLNKKLTSSFDIQEPSVARQLKDKSFESQSVYQSFIKEKMDMKEQRYHSTKQKILNFDTIAQLNESLFEPKIKITISPVKLQHYNSKPVTPLNIVAYDSKRLKTPQSRIQYSDIQIQLKRMQLESSQMGSTHVSSFQIDQAAVQAKRPGTTFTSASNNYFQGRRRSMNNSTNIVQPIQNIKYTNKFQQVPQTRDAFMQFYNLKREGHINPEEALAYLNRDPVSSNEVMECRKGCVILRSTHDQRIYMFGGRNIGPMSKLEIYDPKWKCFKLMQQENASQIKGRFNHSMVNFFNKLIVYGGQTCSTYSQSKSQCLKDMIEYNIDQQKWHVIQQNKLQVYARRNHTAFIMNKFMVIFGGINDFNQHLNETLIYDLLKNEWVENVKIEGLEMPHLSNSVGMGCFYDQRVNEDIKFIDSLPEIKWDLSSRFIQVEGFYMFGGLQSDGSASDGLWLLKCEKGCLRWVRGEQITKGQKPSGRYSHSMTLYERENALIICGGRNDRQKMVYNDLHMLTLDNLNWINVKLVGEGMINRADHHIVPADSTNDFVILGGIDKSYQLSNKITFLTFDKDQIDYYQRQNVSQPNYIDRYQ</sequence>
<organism evidence="4 5">
    <name type="scientific">Stylonychia lemnae</name>
    <name type="common">Ciliate</name>
    <dbReference type="NCBI Taxonomy" id="5949"/>
    <lineage>
        <taxon>Eukaryota</taxon>
        <taxon>Sar</taxon>
        <taxon>Alveolata</taxon>
        <taxon>Ciliophora</taxon>
        <taxon>Intramacronucleata</taxon>
        <taxon>Spirotrichea</taxon>
        <taxon>Stichotrichia</taxon>
        <taxon>Sporadotrichida</taxon>
        <taxon>Oxytrichidae</taxon>
        <taxon>Stylonychinae</taxon>
        <taxon>Stylonychia</taxon>
    </lineage>
</organism>
<accession>A0A078B4E7</accession>
<dbReference type="Proteomes" id="UP000039865">
    <property type="component" value="Unassembled WGS sequence"/>
</dbReference>
<evidence type="ECO:0000313" key="4">
    <source>
        <dbReference type="EMBL" id="CDW88087.1"/>
    </source>
</evidence>
<evidence type="ECO:0000256" key="3">
    <source>
        <dbReference type="SAM" id="MobiDB-lite"/>
    </source>
</evidence>
<dbReference type="PANTHER" id="PTHR46093:SF18">
    <property type="entry name" value="FIBRONECTIN TYPE-III DOMAIN-CONTAINING PROTEIN"/>
    <property type="match status" value="1"/>
</dbReference>
<dbReference type="InterPro" id="IPR011043">
    <property type="entry name" value="Gal_Oxase/kelch_b-propeller"/>
</dbReference>
<keyword evidence="1" id="KW-0880">Kelch repeat</keyword>
<evidence type="ECO:0000313" key="5">
    <source>
        <dbReference type="Proteomes" id="UP000039865"/>
    </source>
</evidence>
<dbReference type="AlphaFoldDB" id="A0A078B4E7"/>
<dbReference type="OMA" id="EGHINPE"/>
<keyword evidence="5" id="KW-1185">Reference proteome</keyword>
<gene>
    <name evidence="4" type="primary">Contig5216.g5600</name>
    <name evidence="4" type="ORF">STYLEM_17203</name>
</gene>
<protein>
    <submittedName>
        <fullName evidence="4">Kelch motif family protein</fullName>
    </submittedName>
</protein>
<dbReference type="EMBL" id="CCKQ01016211">
    <property type="protein sequence ID" value="CDW88087.1"/>
    <property type="molecule type" value="Genomic_DNA"/>
</dbReference>
<dbReference type="InParanoid" id="A0A078B4E7"/>
<dbReference type="SUPFAM" id="SSF50965">
    <property type="entry name" value="Galactose oxidase, central domain"/>
    <property type="match status" value="1"/>
</dbReference>
<dbReference type="Pfam" id="PF24681">
    <property type="entry name" value="Kelch_KLHDC2_KLHL20_DRC7"/>
    <property type="match status" value="2"/>
</dbReference>
<dbReference type="InterPro" id="IPR015915">
    <property type="entry name" value="Kelch-typ_b-propeller"/>
</dbReference>